<keyword evidence="8" id="KW-0443">Lipid metabolism</keyword>
<dbReference type="eggNOG" id="KOG1210">
    <property type="taxonomic scope" value="Eukaryota"/>
</dbReference>
<evidence type="ECO:0000256" key="9">
    <source>
        <dbReference type="ARBA" id="ARBA00026112"/>
    </source>
</evidence>
<dbReference type="EMBL" id="CAHR02000259">
    <property type="protein sequence ID" value="CCG84551.1"/>
    <property type="molecule type" value="Genomic_DNA"/>
</dbReference>
<dbReference type="InterPro" id="IPR002347">
    <property type="entry name" value="SDR_fam"/>
</dbReference>
<name>R4XFL0_TAPDE</name>
<comment type="caution">
    <text evidence="14">The sequence shown here is derived from an EMBL/GenBank/DDBJ whole genome shotgun (WGS) entry which is preliminary data.</text>
</comment>
<feature type="transmembrane region" description="Helical" evidence="12">
    <location>
        <begin position="294"/>
        <end position="311"/>
    </location>
</feature>
<accession>R4XFL0</accession>
<proteinExistence type="predicted"/>
<sequence length="327" mass="35075">MAVAVLFYVVTAVSALFIGSIAVQTLVPPKRKSYKGQHVVITGGSQGMGKAVAMEFVQRGADVTIIARTQSTLDSALSELKAQSTQAQKIRALSVDCTDAQAVVKALEEAGTPDVMFCCAGTAHPGLFADMSTTDLAKPMTGNYLSSMFSAHAALQAMLKTPSEEKSRRRKIVFTSSVVSFLNLAGYCAYTPTKAAIRALADTLRQECLMYDIDVHCIFPATILSPGFANEEKLKPEITKILEEGDAGQTPEQVAKAAMVGLDRGQALINTEIIGSLLRCNMKGPSPKNGTLDLVYGFVASLIMPFVLFDFENKVKKYSAKQRAKTA</sequence>
<dbReference type="PRINTS" id="PR00081">
    <property type="entry name" value="GDHRDH"/>
</dbReference>
<dbReference type="Proteomes" id="UP000013776">
    <property type="component" value="Unassembled WGS sequence"/>
</dbReference>
<dbReference type="GO" id="GO:0047560">
    <property type="term" value="F:3-dehydrosphinganine reductase activity"/>
    <property type="evidence" value="ECO:0007669"/>
    <property type="project" value="UniProtKB-EC"/>
</dbReference>
<dbReference type="VEuPathDB" id="FungiDB:TAPDE_005028"/>
<evidence type="ECO:0000256" key="12">
    <source>
        <dbReference type="SAM" id="Phobius"/>
    </source>
</evidence>
<dbReference type="GO" id="GO:0005789">
    <property type="term" value="C:endoplasmic reticulum membrane"/>
    <property type="evidence" value="ECO:0007669"/>
    <property type="project" value="TreeGrafter"/>
</dbReference>
<reference evidence="14 15" key="1">
    <citation type="journal article" date="2013" name="MBio">
        <title>Genome sequencing of the plant pathogen Taphrina deformans, the causal agent of peach leaf curl.</title>
        <authorList>
            <person name="Cisse O.H."/>
            <person name="Almeida J.M.G.C.F."/>
            <person name="Fonseca A."/>
            <person name="Kumar A.A."/>
            <person name="Salojaervi J."/>
            <person name="Overmyer K."/>
            <person name="Hauser P.M."/>
            <person name="Pagni M."/>
        </authorList>
    </citation>
    <scope>NUCLEOTIDE SEQUENCE [LARGE SCALE GENOMIC DNA]</scope>
    <source>
        <strain evidence="15">PYCC 5710 / ATCC 11124 / CBS 356.35 / IMI 108563 / JCM 9778 / NBRC 8474</strain>
    </source>
</reference>
<evidence type="ECO:0000256" key="13">
    <source>
        <dbReference type="SAM" id="SignalP"/>
    </source>
</evidence>
<comment type="function">
    <text evidence="10">Catalyzes the reduction of 3'-oxosphinganine (3-ketodihydrosphingosine/KDS) to sphinganine (dihydrosphingosine/DHS), the second step of de novo sphingolipid biosynthesis.</text>
</comment>
<evidence type="ECO:0000256" key="8">
    <source>
        <dbReference type="ARBA" id="ARBA00023098"/>
    </source>
</evidence>
<evidence type="ECO:0000256" key="10">
    <source>
        <dbReference type="ARBA" id="ARBA00044737"/>
    </source>
</evidence>
<dbReference type="GO" id="GO:0030148">
    <property type="term" value="P:sphingolipid biosynthetic process"/>
    <property type="evidence" value="ECO:0007669"/>
    <property type="project" value="InterPro"/>
</dbReference>
<keyword evidence="6" id="KW-0746">Sphingolipid metabolism</keyword>
<keyword evidence="12" id="KW-1133">Transmembrane helix</keyword>
<dbReference type="Gene3D" id="3.40.50.720">
    <property type="entry name" value="NAD(P)-binding Rossmann-like Domain"/>
    <property type="match status" value="1"/>
</dbReference>
<evidence type="ECO:0000256" key="1">
    <source>
        <dbReference type="ARBA" id="ARBA00004240"/>
    </source>
</evidence>
<comment type="subcellular location">
    <subcellularLocation>
        <location evidence="1">Endoplasmic reticulum</location>
    </subcellularLocation>
</comment>
<evidence type="ECO:0000256" key="7">
    <source>
        <dbReference type="ARBA" id="ARBA00023002"/>
    </source>
</evidence>
<dbReference type="SUPFAM" id="SSF51735">
    <property type="entry name" value="NAD(P)-binding Rossmann-fold domains"/>
    <property type="match status" value="1"/>
</dbReference>
<keyword evidence="12" id="KW-0812">Transmembrane</keyword>
<protein>
    <recommendedName>
        <fullName evidence="9">3-dehydrosphinganine reductase</fullName>
        <ecNumber evidence="9">1.1.1.102</ecNumber>
    </recommendedName>
</protein>
<keyword evidence="12" id="KW-0472">Membrane</keyword>
<dbReference type="Pfam" id="PF00106">
    <property type="entry name" value="adh_short"/>
    <property type="match status" value="1"/>
</dbReference>
<feature type="signal peptide" evidence="13">
    <location>
        <begin position="1"/>
        <end position="15"/>
    </location>
</feature>
<evidence type="ECO:0000256" key="4">
    <source>
        <dbReference type="ARBA" id="ARBA00022824"/>
    </source>
</evidence>
<keyword evidence="7" id="KW-0560">Oxidoreductase</keyword>
<evidence type="ECO:0000256" key="3">
    <source>
        <dbReference type="ARBA" id="ARBA00004991"/>
    </source>
</evidence>
<dbReference type="OrthoDB" id="10267115at2759"/>
<dbReference type="STRING" id="1097556.R4XFL0"/>
<evidence type="ECO:0000256" key="11">
    <source>
        <dbReference type="ARBA" id="ARBA00048930"/>
    </source>
</evidence>
<dbReference type="PANTHER" id="PTHR43550">
    <property type="entry name" value="3-KETODIHYDROSPHINGOSINE REDUCTASE"/>
    <property type="match status" value="1"/>
</dbReference>
<organism evidence="14 15">
    <name type="scientific">Taphrina deformans (strain PYCC 5710 / ATCC 11124 / CBS 356.35 / IMI 108563 / JCM 9778 / NBRC 8474)</name>
    <name type="common">Peach leaf curl fungus</name>
    <name type="synonym">Lalaria deformans</name>
    <dbReference type="NCBI Taxonomy" id="1097556"/>
    <lineage>
        <taxon>Eukaryota</taxon>
        <taxon>Fungi</taxon>
        <taxon>Dikarya</taxon>
        <taxon>Ascomycota</taxon>
        <taxon>Taphrinomycotina</taxon>
        <taxon>Taphrinomycetes</taxon>
        <taxon>Taphrinales</taxon>
        <taxon>Taphrinaceae</taxon>
        <taxon>Taphrina</taxon>
    </lineage>
</organism>
<keyword evidence="5" id="KW-0521">NADP</keyword>
<keyword evidence="4" id="KW-0256">Endoplasmic reticulum</keyword>
<evidence type="ECO:0000256" key="5">
    <source>
        <dbReference type="ARBA" id="ARBA00022857"/>
    </source>
</evidence>
<feature type="transmembrane region" description="Helical" evidence="12">
    <location>
        <begin position="6"/>
        <end position="27"/>
    </location>
</feature>
<dbReference type="CDD" id="cd08939">
    <property type="entry name" value="KDSR-like_SDR_c"/>
    <property type="match status" value="1"/>
</dbReference>
<comment type="catalytic activity">
    <reaction evidence="11">
        <text>sphinganine + NADP(+) = 3-oxosphinganine + NADPH + H(+)</text>
        <dbReference type="Rhea" id="RHEA:22640"/>
        <dbReference type="ChEBI" id="CHEBI:15378"/>
        <dbReference type="ChEBI" id="CHEBI:57783"/>
        <dbReference type="ChEBI" id="CHEBI:57817"/>
        <dbReference type="ChEBI" id="CHEBI:58299"/>
        <dbReference type="ChEBI" id="CHEBI:58349"/>
        <dbReference type="EC" id="1.1.1.102"/>
    </reaction>
    <physiologicalReaction direction="right-to-left" evidence="11">
        <dbReference type="Rhea" id="RHEA:22642"/>
    </physiologicalReaction>
</comment>
<evidence type="ECO:0000313" key="15">
    <source>
        <dbReference type="Proteomes" id="UP000013776"/>
    </source>
</evidence>
<evidence type="ECO:0000256" key="6">
    <source>
        <dbReference type="ARBA" id="ARBA00022919"/>
    </source>
</evidence>
<evidence type="ECO:0000256" key="2">
    <source>
        <dbReference type="ARBA" id="ARBA00004760"/>
    </source>
</evidence>
<feature type="chain" id="PRO_5012994640" description="3-dehydrosphinganine reductase" evidence="13">
    <location>
        <begin position="16"/>
        <end position="327"/>
    </location>
</feature>
<dbReference type="InterPro" id="IPR036291">
    <property type="entry name" value="NAD(P)-bd_dom_sf"/>
</dbReference>
<dbReference type="AlphaFoldDB" id="R4XFL0"/>
<evidence type="ECO:0000313" key="14">
    <source>
        <dbReference type="EMBL" id="CCG84551.1"/>
    </source>
</evidence>
<dbReference type="EC" id="1.1.1.102" evidence="9"/>
<dbReference type="InterPro" id="IPR045022">
    <property type="entry name" value="KDSR-like"/>
</dbReference>
<comment type="pathway">
    <text evidence="2">Lipid metabolism; sphingolipid metabolism.</text>
</comment>
<keyword evidence="13" id="KW-0732">Signal</keyword>
<gene>
    <name evidence="14" type="ORF">TAPDE_005028</name>
</gene>
<dbReference type="PANTHER" id="PTHR43550:SF3">
    <property type="entry name" value="3-KETODIHYDROSPHINGOSINE REDUCTASE"/>
    <property type="match status" value="1"/>
</dbReference>
<keyword evidence="15" id="KW-1185">Reference proteome</keyword>
<dbReference type="GO" id="GO:0006666">
    <property type="term" value="P:3-keto-sphinganine metabolic process"/>
    <property type="evidence" value="ECO:0007669"/>
    <property type="project" value="InterPro"/>
</dbReference>
<comment type="pathway">
    <text evidence="3">Sphingolipid metabolism.</text>
</comment>